<evidence type="ECO:0000313" key="2">
    <source>
        <dbReference type="Proteomes" id="UP000654075"/>
    </source>
</evidence>
<comment type="caution">
    <text evidence="1">The sequence shown here is derived from an EMBL/GenBank/DDBJ whole genome shotgun (WGS) entry which is preliminary data.</text>
</comment>
<dbReference type="EMBL" id="CAJNNV010027653">
    <property type="protein sequence ID" value="CAE8621136.1"/>
    <property type="molecule type" value="Genomic_DNA"/>
</dbReference>
<reference evidence="1" key="1">
    <citation type="submission" date="2021-02" db="EMBL/GenBank/DDBJ databases">
        <authorList>
            <person name="Dougan E. K."/>
            <person name="Rhodes N."/>
            <person name="Thang M."/>
            <person name="Chan C."/>
        </authorList>
    </citation>
    <scope>NUCLEOTIDE SEQUENCE</scope>
</reference>
<gene>
    <name evidence="1" type="ORF">PGLA1383_LOCUS38659</name>
</gene>
<keyword evidence="2" id="KW-1185">Reference proteome</keyword>
<proteinExistence type="predicted"/>
<name>A0A813G474_POLGL</name>
<accession>A0A813G474</accession>
<sequence length="200" mass="22286">MVMAPTRRPLAIPGLLCAAGLASLLLIGLRTSLETPAFTVTSLPPAGFAMEPQASRIEEPLRPLEPLDSEVVFGAGQLGSSCGELPSGSVMSKSRNAGNKADFLYNKDRGYQVGEEAYQHPPAVPDRFAGVNYPSTYSSHCERVYKHCYMVCRRLRFASHRRKDDCKFECFRKRRTCFWQARPASIKIHPNFRKDSTTQA</sequence>
<dbReference type="AlphaFoldDB" id="A0A813G474"/>
<dbReference type="Proteomes" id="UP000654075">
    <property type="component" value="Unassembled WGS sequence"/>
</dbReference>
<organism evidence="1 2">
    <name type="scientific">Polarella glacialis</name>
    <name type="common">Dinoflagellate</name>
    <dbReference type="NCBI Taxonomy" id="89957"/>
    <lineage>
        <taxon>Eukaryota</taxon>
        <taxon>Sar</taxon>
        <taxon>Alveolata</taxon>
        <taxon>Dinophyceae</taxon>
        <taxon>Suessiales</taxon>
        <taxon>Suessiaceae</taxon>
        <taxon>Polarella</taxon>
    </lineage>
</organism>
<evidence type="ECO:0000313" key="1">
    <source>
        <dbReference type="EMBL" id="CAE8621136.1"/>
    </source>
</evidence>
<protein>
    <submittedName>
        <fullName evidence="1">Uncharacterized protein</fullName>
    </submittedName>
</protein>